<organism evidence="1 2">
    <name type="scientific">Brevundimonas subvibrioides (strain ATCC 15264 / DSM 4735 / LMG 14903 / NBRC 16000 / CB 81)</name>
    <name type="common">Caulobacter subvibrioides</name>
    <dbReference type="NCBI Taxonomy" id="633149"/>
    <lineage>
        <taxon>Bacteria</taxon>
        <taxon>Pseudomonadati</taxon>
        <taxon>Pseudomonadota</taxon>
        <taxon>Alphaproteobacteria</taxon>
        <taxon>Caulobacterales</taxon>
        <taxon>Caulobacteraceae</taxon>
        <taxon>Brevundimonas</taxon>
    </lineage>
</organism>
<sequence length="90" mass="9591">MGNGRMTYWRRGNDCVSILTRDGRYDSINQAGRAECGGGSSSNTGAIVAGVALVGLAAALASHRDRHNDADADHDREYERGYQAALYGSN</sequence>
<dbReference type="HOGENOM" id="CLU_2435092_0_0_5"/>
<accession>D9QLV1</accession>
<gene>
    <name evidence="1" type="ordered locus">Bresu_0720</name>
</gene>
<dbReference type="InParanoid" id="D9QLV1"/>
<proteinExistence type="predicted"/>
<dbReference type="OrthoDB" id="594865at2"/>
<dbReference type="RefSeq" id="WP_013268138.1">
    <property type="nucleotide sequence ID" value="NC_014375.1"/>
</dbReference>
<dbReference type="Proteomes" id="UP000002696">
    <property type="component" value="Chromosome"/>
</dbReference>
<keyword evidence="2" id="KW-1185">Reference proteome</keyword>
<name>D9QLV1_BRESC</name>
<reference evidence="2" key="1">
    <citation type="journal article" date="2011" name="J. Bacteriol.">
        <title>Genome sequences of eight morphologically diverse alphaproteobacteria.</title>
        <authorList>
            <consortium name="US DOE Joint Genome Institute"/>
            <person name="Brown P.J."/>
            <person name="Kysela D.T."/>
            <person name="Buechlein A."/>
            <person name="Hemmerich C."/>
            <person name="Brun Y.V."/>
        </authorList>
    </citation>
    <scope>NUCLEOTIDE SEQUENCE [LARGE SCALE GENOMIC DNA]</scope>
    <source>
        <strain evidence="2">ATCC 15264 / DSM 4735 / LMG 14903 / NBRC 16000 / CB 81</strain>
    </source>
</reference>
<dbReference type="AlphaFoldDB" id="D9QLV1"/>
<evidence type="ECO:0000313" key="1">
    <source>
        <dbReference type="EMBL" id="ADL00035.1"/>
    </source>
</evidence>
<dbReference type="KEGG" id="bsb:Bresu_0720"/>
<evidence type="ECO:0000313" key="2">
    <source>
        <dbReference type="Proteomes" id="UP000002696"/>
    </source>
</evidence>
<dbReference type="EMBL" id="CP002102">
    <property type="protein sequence ID" value="ADL00035.1"/>
    <property type="molecule type" value="Genomic_DNA"/>
</dbReference>
<protein>
    <submittedName>
        <fullName evidence="1">Uncharacterized protein</fullName>
    </submittedName>
</protein>